<dbReference type="PANTHER" id="PTHR44472:SF1">
    <property type="entry name" value="DDB1 AND CUL4 ASSOCIATED FACTOR 4"/>
    <property type="match status" value="1"/>
</dbReference>
<dbReference type="PANTHER" id="PTHR44472">
    <property type="entry name" value="DDB1- AND CUL4-ASSOCIATED FACTOR 4-RELATED"/>
    <property type="match status" value="1"/>
</dbReference>
<protein>
    <submittedName>
        <fullName evidence="4">Uncharacterized protein</fullName>
    </submittedName>
</protein>
<feature type="region of interest" description="Disordered" evidence="3">
    <location>
        <begin position="272"/>
        <end position="295"/>
    </location>
</feature>
<dbReference type="Proteomes" id="UP000324022">
    <property type="component" value="Unassembled WGS sequence"/>
</dbReference>
<accession>A0A5C3EIL0</accession>
<keyword evidence="1" id="KW-0853">WD repeat</keyword>
<feature type="region of interest" description="Disordered" evidence="3">
    <location>
        <begin position="24"/>
        <end position="66"/>
    </location>
</feature>
<reference evidence="4 5" key="1">
    <citation type="submission" date="2018-03" db="EMBL/GenBank/DDBJ databases">
        <authorList>
            <person name="Guldener U."/>
        </authorList>
    </citation>
    <scope>NUCLEOTIDE SEQUENCE [LARGE SCALE GENOMIC DNA]</scope>
    <source>
        <strain evidence="4 5">NBRC100155</strain>
    </source>
</reference>
<dbReference type="Gene3D" id="2.130.10.10">
    <property type="entry name" value="YVTN repeat-like/Quinoprotein amine dehydrogenase"/>
    <property type="match status" value="1"/>
</dbReference>
<organism evidence="4 5">
    <name type="scientific">Ustilago trichophora</name>
    <dbReference type="NCBI Taxonomy" id="86804"/>
    <lineage>
        <taxon>Eukaryota</taxon>
        <taxon>Fungi</taxon>
        <taxon>Dikarya</taxon>
        <taxon>Basidiomycota</taxon>
        <taxon>Ustilaginomycotina</taxon>
        <taxon>Ustilaginomycetes</taxon>
        <taxon>Ustilaginales</taxon>
        <taxon>Ustilaginaceae</taxon>
        <taxon>Ustilago</taxon>
    </lineage>
</organism>
<evidence type="ECO:0000313" key="5">
    <source>
        <dbReference type="Proteomes" id="UP000324022"/>
    </source>
</evidence>
<sequence length="573" mass="63368">MADPPFQMPGHRWDPVKKRFFKILPGQPNDGSSDIALASSSRNAIGSKSRSKGNGKKGKQQQETWPDLHWKTIPRLPAIRQKTFRFTHKSSFAAAFVDPITLKQQGRKPVTATGTGEQDRTEATYSHLALFQARKPYLVANNNATVVDMQTSADGQTLLITSDVGKITRWSAVCRPEEAVLWLTEHDSKALIYMWNSTTSMVLVFTDADGATRRGGQLLKCSRSPYQRVPTKPVTFRTRKLPDLGSDTTQSVVGSVTIPSQTITSLTVSQTLRADSSTPQAKGPAEDGEPENSTETTVLAVSTGTGVQIHVFVTFFVSQVAKVAFSESDIMATAFDLSGGVLYCGTRSGLVLAWGWRRSAVMIHPVQDHLSTILQGTSSVTNLRTVSSDELLVVRINGEVQLFDTTMGQVKRQYQGHVNSYDFKLGFAVDPELRLLALAGLDRRVRVWSLDSPLPLGTAMPELRSHCAQESKAEDTQLDDIDLDESNSETFRQFHPAQDGKPAIVRGATLGSIVFPKDVRALHWHPRYPFEGSDPVEVHAVRRAVGVDYSLPQQRWKDLFVAAGDWVYQFRWP</sequence>
<keyword evidence="2" id="KW-0677">Repeat</keyword>
<dbReference type="EMBL" id="OOIN01000033">
    <property type="protein sequence ID" value="SPO30408.1"/>
    <property type="molecule type" value="Genomic_DNA"/>
</dbReference>
<dbReference type="AlphaFoldDB" id="A0A5C3EIL0"/>
<dbReference type="GO" id="GO:0080008">
    <property type="term" value="C:Cul4-RING E3 ubiquitin ligase complex"/>
    <property type="evidence" value="ECO:0007669"/>
    <property type="project" value="TreeGrafter"/>
</dbReference>
<proteinExistence type="predicted"/>
<gene>
    <name evidence="4" type="ORF">UTRI_06338</name>
</gene>
<evidence type="ECO:0000256" key="2">
    <source>
        <dbReference type="ARBA" id="ARBA00022737"/>
    </source>
</evidence>
<evidence type="ECO:0000256" key="3">
    <source>
        <dbReference type="SAM" id="MobiDB-lite"/>
    </source>
</evidence>
<dbReference type="InterPro" id="IPR036322">
    <property type="entry name" value="WD40_repeat_dom_sf"/>
</dbReference>
<evidence type="ECO:0000256" key="1">
    <source>
        <dbReference type="ARBA" id="ARBA00022574"/>
    </source>
</evidence>
<name>A0A5C3EIL0_9BASI</name>
<evidence type="ECO:0000313" key="4">
    <source>
        <dbReference type="EMBL" id="SPO30408.1"/>
    </source>
</evidence>
<dbReference type="SUPFAM" id="SSF50978">
    <property type="entry name" value="WD40 repeat-like"/>
    <property type="match status" value="1"/>
</dbReference>
<feature type="compositionally biased region" description="Basic residues" evidence="3">
    <location>
        <begin position="49"/>
        <end position="59"/>
    </location>
</feature>
<dbReference type="OrthoDB" id="128867at2759"/>
<keyword evidence="5" id="KW-1185">Reference proteome</keyword>
<dbReference type="InterPro" id="IPR052254">
    <property type="entry name" value="CUL4-DDB1_E3_ligase_receptor"/>
</dbReference>
<dbReference type="Pfam" id="PF23761">
    <property type="entry name" value="Beta-prop_DCAF4"/>
    <property type="match status" value="1"/>
</dbReference>
<dbReference type="InterPro" id="IPR015943">
    <property type="entry name" value="WD40/YVTN_repeat-like_dom_sf"/>
</dbReference>